<dbReference type="PANTHER" id="PTHR47385">
    <property type="entry name" value="CALPONIN"/>
    <property type="match status" value="1"/>
</dbReference>
<protein>
    <recommendedName>
        <fullName evidence="2">Calponin-homology (CH) domain-containing protein</fullName>
    </recommendedName>
</protein>
<dbReference type="KEGG" id="ehx:EMIHUDRAFT_448230"/>
<dbReference type="InterPro" id="IPR050606">
    <property type="entry name" value="Calponin-like"/>
</dbReference>
<dbReference type="GeneID" id="17261093"/>
<accession>A0A0D3IU74</accession>
<dbReference type="PaxDb" id="2903-EOD14809"/>
<dbReference type="GO" id="GO:0015629">
    <property type="term" value="C:actin cytoskeleton"/>
    <property type="evidence" value="ECO:0007669"/>
    <property type="project" value="TreeGrafter"/>
</dbReference>
<dbReference type="STRING" id="2903.R1E1H8"/>
<dbReference type="Proteomes" id="UP000013827">
    <property type="component" value="Unassembled WGS sequence"/>
</dbReference>
<name>A0A0D3IU74_EMIH1</name>
<evidence type="ECO:0000313" key="3">
    <source>
        <dbReference type="EnsemblProtists" id="EOD14809"/>
    </source>
</evidence>
<sequence>MSRSGGTFTDLKNAQTDANGTPLYGIDKELAEKASRALLRAASKYDPALEADCRSWLEAVTGTALPEGTLHEALKSGVVLCNAVNAIKPGENIANFSTACESLGVPKFSLFQTDMGAVLLTLQALGSAAQKVRQFTPEQLAAGKASQTFVGRGSTGTSGSMGAHVDNSRNINKMQHVVGEMGNLGIDGTISAIGAGSHGTPGSKMGANIDHSKDIDKLAQVAGAEVRASKEVKESS</sequence>
<reference evidence="4" key="1">
    <citation type="journal article" date="2013" name="Nature">
        <title>Pan genome of the phytoplankton Emiliania underpins its global distribution.</title>
        <authorList>
            <person name="Read B.A."/>
            <person name="Kegel J."/>
            <person name="Klute M.J."/>
            <person name="Kuo A."/>
            <person name="Lefebvre S.C."/>
            <person name="Maumus F."/>
            <person name="Mayer C."/>
            <person name="Miller J."/>
            <person name="Monier A."/>
            <person name="Salamov A."/>
            <person name="Young J."/>
            <person name="Aguilar M."/>
            <person name="Claverie J.M."/>
            <person name="Frickenhaus S."/>
            <person name="Gonzalez K."/>
            <person name="Herman E.K."/>
            <person name="Lin Y.C."/>
            <person name="Napier J."/>
            <person name="Ogata H."/>
            <person name="Sarno A.F."/>
            <person name="Shmutz J."/>
            <person name="Schroeder D."/>
            <person name="de Vargas C."/>
            <person name="Verret F."/>
            <person name="von Dassow P."/>
            <person name="Valentin K."/>
            <person name="Van de Peer Y."/>
            <person name="Wheeler G."/>
            <person name="Dacks J.B."/>
            <person name="Delwiche C.F."/>
            <person name="Dyhrman S.T."/>
            <person name="Glockner G."/>
            <person name="John U."/>
            <person name="Richards T."/>
            <person name="Worden A.Z."/>
            <person name="Zhang X."/>
            <person name="Grigoriev I.V."/>
            <person name="Allen A.E."/>
            <person name="Bidle K."/>
            <person name="Borodovsky M."/>
            <person name="Bowler C."/>
            <person name="Brownlee C."/>
            <person name="Cock J.M."/>
            <person name="Elias M."/>
            <person name="Gladyshev V.N."/>
            <person name="Groth M."/>
            <person name="Guda C."/>
            <person name="Hadaegh A."/>
            <person name="Iglesias-Rodriguez M.D."/>
            <person name="Jenkins J."/>
            <person name="Jones B.M."/>
            <person name="Lawson T."/>
            <person name="Leese F."/>
            <person name="Lindquist E."/>
            <person name="Lobanov A."/>
            <person name="Lomsadze A."/>
            <person name="Malik S.B."/>
            <person name="Marsh M.E."/>
            <person name="Mackinder L."/>
            <person name="Mock T."/>
            <person name="Mueller-Roeber B."/>
            <person name="Pagarete A."/>
            <person name="Parker M."/>
            <person name="Probert I."/>
            <person name="Quesneville H."/>
            <person name="Raines C."/>
            <person name="Rensing S.A."/>
            <person name="Riano-Pachon D.M."/>
            <person name="Richier S."/>
            <person name="Rokitta S."/>
            <person name="Shiraiwa Y."/>
            <person name="Soanes D.M."/>
            <person name="van der Giezen M."/>
            <person name="Wahlund T.M."/>
            <person name="Williams B."/>
            <person name="Wilson W."/>
            <person name="Wolfe G."/>
            <person name="Wurch L.L."/>
        </authorList>
    </citation>
    <scope>NUCLEOTIDE SEQUENCE</scope>
</reference>
<dbReference type="EnsemblProtists" id="EOD14809">
    <property type="protein sequence ID" value="EOD14809"/>
    <property type="gene ID" value="EMIHUDRAFT_448230"/>
</dbReference>
<dbReference type="PANTHER" id="PTHR47385:SF14">
    <property type="entry name" value="TRANSGELIN"/>
    <property type="match status" value="1"/>
</dbReference>
<evidence type="ECO:0000313" key="4">
    <source>
        <dbReference type="Proteomes" id="UP000013827"/>
    </source>
</evidence>
<dbReference type="SUPFAM" id="SSF47576">
    <property type="entry name" value="Calponin-homology domain, CH-domain"/>
    <property type="match status" value="1"/>
</dbReference>
<dbReference type="RefSeq" id="XP_005767238.1">
    <property type="nucleotide sequence ID" value="XM_005767181.1"/>
</dbReference>
<dbReference type="InterPro" id="IPR036872">
    <property type="entry name" value="CH_dom_sf"/>
</dbReference>
<dbReference type="InterPro" id="IPR001715">
    <property type="entry name" value="CH_dom"/>
</dbReference>
<dbReference type="GO" id="GO:0007015">
    <property type="term" value="P:actin filament organization"/>
    <property type="evidence" value="ECO:0007669"/>
    <property type="project" value="TreeGrafter"/>
</dbReference>
<dbReference type="Pfam" id="PF00307">
    <property type="entry name" value="CH"/>
    <property type="match status" value="1"/>
</dbReference>
<proteinExistence type="predicted"/>
<dbReference type="GO" id="GO:0051015">
    <property type="term" value="F:actin filament binding"/>
    <property type="evidence" value="ECO:0007669"/>
    <property type="project" value="TreeGrafter"/>
</dbReference>
<dbReference type="AlphaFoldDB" id="A0A0D3IU74"/>
<evidence type="ECO:0000256" key="1">
    <source>
        <dbReference type="SAM" id="MobiDB-lite"/>
    </source>
</evidence>
<feature type="domain" description="Calponin-homology (CH)" evidence="2">
    <location>
        <begin position="49"/>
        <end position="121"/>
    </location>
</feature>
<keyword evidence="4" id="KW-1185">Reference proteome</keyword>
<evidence type="ECO:0000259" key="2">
    <source>
        <dbReference type="Pfam" id="PF00307"/>
    </source>
</evidence>
<reference evidence="3" key="2">
    <citation type="submission" date="2024-10" db="UniProtKB">
        <authorList>
            <consortium name="EnsemblProtists"/>
        </authorList>
    </citation>
    <scope>IDENTIFICATION</scope>
</reference>
<dbReference type="Gene3D" id="1.10.418.10">
    <property type="entry name" value="Calponin-like domain"/>
    <property type="match status" value="2"/>
</dbReference>
<dbReference type="eggNOG" id="KOG2046">
    <property type="taxonomic scope" value="Eukaryota"/>
</dbReference>
<feature type="region of interest" description="Disordered" evidence="1">
    <location>
        <begin position="146"/>
        <end position="167"/>
    </location>
</feature>
<dbReference type="HOGENOM" id="CLU_1177267_0_0_1"/>
<organism evidence="3 4">
    <name type="scientific">Emiliania huxleyi (strain CCMP1516)</name>
    <dbReference type="NCBI Taxonomy" id="280463"/>
    <lineage>
        <taxon>Eukaryota</taxon>
        <taxon>Haptista</taxon>
        <taxon>Haptophyta</taxon>
        <taxon>Prymnesiophyceae</taxon>
        <taxon>Isochrysidales</taxon>
        <taxon>Noelaerhabdaceae</taxon>
        <taxon>Emiliania</taxon>
    </lineage>
</organism>